<accession>A0A371F1E7</accession>
<dbReference type="OrthoDB" id="185373at2759"/>
<evidence type="ECO:0000256" key="1">
    <source>
        <dbReference type="ARBA" id="ARBA00007626"/>
    </source>
</evidence>
<dbReference type="InterPro" id="IPR002885">
    <property type="entry name" value="PPR_rpt"/>
</dbReference>
<feature type="repeat" description="PPR" evidence="3">
    <location>
        <begin position="199"/>
        <end position="235"/>
    </location>
</feature>
<protein>
    <submittedName>
        <fullName evidence="4">Pentatricopeptide repeat-containing protein, mitochondrial</fullName>
    </submittedName>
</protein>
<dbReference type="Pfam" id="PF13041">
    <property type="entry name" value="PPR_2"/>
    <property type="match status" value="1"/>
</dbReference>
<dbReference type="AlphaFoldDB" id="A0A371F1E7"/>
<comment type="caution">
    <text evidence="4">The sequence shown here is derived from an EMBL/GenBank/DDBJ whole genome shotgun (WGS) entry which is preliminary data.</text>
</comment>
<dbReference type="PANTHER" id="PTHR47941">
    <property type="entry name" value="PENTATRICOPEPTIDE REPEAT-CONTAINING PROTEIN 3, MITOCHONDRIAL"/>
    <property type="match status" value="1"/>
</dbReference>
<feature type="repeat" description="PPR" evidence="3">
    <location>
        <begin position="311"/>
        <end position="346"/>
    </location>
</feature>
<dbReference type="Pfam" id="PF01535">
    <property type="entry name" value="PPR"/>
    <property type="match status" value="1"/>
</dbReference>
<dbReference type="EMBL" id="QJKJ01011096">
    <property type="protein sequence ID" value="RDX72013.1"/>
    <property type="molecule type" value="Genomic_DNA"/>
</dbReference>
<dbReference type="Pfam" id="PF12854">
    <property type="entry name" value="PPR_1"/>
    <property type="match status" value="2"/>
</dbReference>
<evidence type="ECO:0000313" key="5">
    <source>
        <dbReference type="Proteomes" id="UP000257109"/>
    </source>
</evidence>
<evidence type="ECO:0000256" key="2">
    <source>
        <dbReference type="ARBA" id="ARBA00022737"/>
    </source>
</evidence>
<dbReference type="InterPro" id="IPR011990">
    <property type="entry name" value="TPR-like_helical_dom_sf"/>
</dbReference>
<name>A0A371F1E7_MUCPR</name>
<feature type="non-terminal residue" evidence="4">
    <location>
        <position position="1"/>
    </location>
</feature>
<evidence type="ECO:0000313" key="4">
    <source>
        <dbReference type="EMBL" id="RDX72013.1"/>
    </source>
</evidence>
<organism evidence="4 5">
    <name type="scientific">Mucuna pruriens</name>
    <name type="common">Velvet bean</name>
    <name type="synonym">Dolichos pruriens</name>
    <dbReference type="NCBI Taxonomy" id="157652"/>
    <lineage>
        <taxon>Eukaryota</taxon>
        <taxon>Viridiplantae</taxon>
        <taxon>Streptophyta</taxon>
        <taxon>Embryophyta</taxon>
        <taxon>Tracheophyta</taxon>
        <taxon>Spermatophyta</taxon>
        <taxon>Magnoliopsida</taxon>
        <taxon>eudicotyledons</taxon>
        <taxon>Gunneridae</taxon>
        <taxon>Pentapetalae</taxon>
        <taxon>rosids</taxon>
        <taxon>fabids</taxon>
        <taxon>Fabales</taxon>
        <taxon>Fabaceae</taxon>
        <taxon>Papilionoideae</taxon>
        <taxon>50 kb inversion clade</taxon>
        <taxon>NPAAA clade</taxon>
        <taxon>indigoferoid/millettioid clade</taxon>
        <taxon>Phaseoleae</taxon>
        <taxon>Mucuna</taxon>
    </lineage>
</organism>
<dbReference type="PROSITE" id="PS51375">
    <property type="entry name" value="PPR"/>
    <property type="match status" value="4"/>
</dbReference>
<reference evidence="4" key="1">
    <citation type="submission" date="2018-05" db="EMBL/GenBank/DDBJ databases">
        <title>Draft genome of Mucuna pruriens seed.</title>
        <authorList>
            <person name="Nnadi N.E."/>
            <person name="Vos R."/>
            <person name="Hasami M.H."/>
            <person name="Devisetty U.K."/>
            <person name="Aguiy J.C."/>
        </authorList>
    </citation>
    <scope>NUCLEOTIDE SEQUENCE [LARGE SCALE GENOMIC DNA]</scope>
    <source>
        <strain evidence="4">JCA_2017</strain>
    </source>
</reference>
<feature type="repeat" description="PPR" evidence="3">
    <location>
        <begin position="164"/>
        <end position="198"/>
    </location>
</feature>
<dbReference type="Pfam" id="PF13812">
    <property type="entry name" value="PPR_3"/>
    <property type="match status" value="1"/>
</dbReference>
<dbReference type="Proteomes" id="UP000257109">
    <property type="component" value="Unassembled WGS sequence"/>
</dbReference>
<keyword evidence="2" id="KW-0677">Repeat</keyword>
<feature type="repeat" description="PPR" evidence="3">
    <location>
        <begin position="129"/>
        <end position="163"/>
    </location>
</feature>
<dbReference type="NCBIfam" id="TIGR00756">
    <property type="entry name" value="PPR"/>
    <property type="match status" value="4"/>
</dbReference>
<dbReference type="Gene3D" id="1.25.40.10">
    <property type="entry name" value="Tetratricopeptide repeat domain"/>
    <property type="match status" value="3"/>
</dbReference>
<keyword evidence="5" id="KW-1185">Reference proteome</keyword>
<evidence type="ECO:0000256" key="3">
    <source>
        <dbReference type="PROSITE-ProRule" id="PRU00708"/>
    </source>
</evidence>
<gene>
    <name evidence="4" type="ORF">CR513_48562</name>
</gene>
<sequence>MACSFMLTAAAPHPIVSPYKTLGKERIYEKESRSTYGIQQGMQFLKLPRLLMPHVRRIHLQSQPLPSQSTYKFDSIDDAVALFHRMIDMHPLPSIVEFTKIVGMIAKMKYYATAINLYTLMESKGVVPFTVTFNILINCFCHMGQMGFAFSVMGKILKWGCQPNVVTFTTLMKGFCVNDKMLDALYIYDEMVAQRIRFDDVLYGTLINGLCKSKTGKRRAAIQLLQKMEGQLVKPNLVMYNTVVHGQRKEVTSLLNGYCLNNKVDEARELFNVMIVRVDGLCKSGGISDAWKLVDEMHHCGQPPPDNLVPDIVTYNILLDALCNGQQLDKAIALLIYQIVDQGKSEISLCCQDYFSEPGFQPEAHFILMLWVRPECGAFHSEGSNSVTGATAREVAAAALLFTAPANEEDPKVHLGKLGDDHSIWHDQSLSKVTSAATFYIIKVDTALDEKLEQIGSTEAFGLRGKGDGSTFRLLLPDNVIKILLGCDFQAVLVGLLDFLEKNSLKKIESMLIANIPSQYPADTLQFGPRPPAVAKQLYEYKTKAAKFVQLKKKIAENPNAFNFNI</sequence>
<proteinExistence type="inferred from homology"/>
<comment type="similarity">
    <text evidence="1">Belongs to the PPR family. P subfamily.</text>
</comment>